<accession>A0A8J3MXT8</accession>
<keyword evidence="2" id="KW-1185">Reference proteome</keyword>
<organism evidence="1 2">
    <name type="scientific">Ktedonospora formicarum</name>
    <dbReference type="NCBI Taxonomy" id="2778364"/>
    <lineage>
        <taxon>Bacteria</taxon>
        <taxon>Bacillati</taxon>
        <taxon>Chloroflexota</taxon>
        <taxon>Ktedonobacteria</taxon>
        <taxon>Ktedonobacterales</taxon>
        <taxon>Ktedonobacteraceae</taxon>
        <taxon>Ktedonospora</taxon>
    </lineage>
</organism>
<dbReference type="Proteomes" id="UP000612362">
    <property type="component" value="Unassembled WGS sequence"/>
</dbReference>
<gene>
    <name evidence="1" type="ORF">KSX_71130</name>
</gene>
<protein>
    <submittedName>
        <fullName evidence="1">Uncharacterized protein</fullName>
    </submittedName>
</protein>
<dbReference type="AlphaFoldDB" id="A0A8J3MXT8"/>
<evidence type="ECO:0000313" key="2">
    <source>
        <dbReference type="Proteomes" id="UP000612362"/>
    </source>
</evidence>
<proteinExistence type="predicted"/>
<name>A0A8J3MXT8_9CHLR</name>
<sequence length="65" mass="7548">MLDLFESRQGSEVAHPERAPFTPRVVYLVPMHMRKIQGRDTLSVTFSRERSRVAQGNVHSSFFQE</sequence>
<dbReference type="EMBL" id="BNJF01000004">
    <property type="protein sequence ID" value="GHO48950.1"/>
    <property type="molecule type" value="Genomic_DNA"/>
</dbReference>
<evidence type="ECO:0000313" key="1">
    <source>
        <dbReference type="EMBL" id="GHO48950.1"/>
    </source>
</evidence>
<comment type="caution">
    <text evidence="1">The sequence shown here is derived from an EMBL/GenBank/DDBJ whole genome shotgun (WGS) entry which is preliminary data.</text>
</comment>
<reference evidence="1" key="1">
    <citation type="submission" date="2020-10" db="EMBL/GenBank/DDBJ databases">
        <title>Taxonomic study of unclassified bacteria belonging to the class Ktedonobacteria.</title>
        <authorList>
            <person name="Yabe S."/>
            <person name="Wang C.M."/>
            <person name="Zheng Y."/>
            <person name="Sakai Y."/>
            <person name="Cavaletti L."/>
            <person name="Monciardini P."/>
            <person name="Donadio S."/>
        </authorList>
    </citation>
    <scope>NUCLEOTIDE SEQUENCE</scope>
    <source>
        <strain evidence="1">SOSP1-1</strain>
    </source>
</reference>